<evidence type="ECO:0000313" key="1">
    <source>
        <dbReference type="Proteomes" id="UP000887565"/>
    </source>
</evidence>
<name>A0A915LB09_ROMCU</name>
<evidence type="ECO:0000313" key="2">
    <source>
        <dbReference type="WBParaSite" id="nRc.2.0.1.t48027-RA"/>
    </source>
</evidence>
<dbReference type="Proteomes" id="UP000887565">
    <property type="component" value="Unplaced"/>
</dbReference>
<protein>
    <submittedName>
        <fullName evidence="2">Uncharacterized protein</fullName>
    </submittedName>
</protein>
<organism evidence="1 2">
    <name type="scientific">Romanomermis culicivorax</name>
    <name type="common">Nematode worm</name>
    <dbReference type="NCBI Taxonomy" id="13658"/>
    <lineage>
        <taxon>Eukaryota</taxon>
        <taxon>Metazoa</taxon>
        <taxon>Ecdysozoa</taxon>
        <taxon>Nematoda</taxon>
        <taxon>Enoplea</taxon>
        <taxon>Dorylaimia</taxon>
        <taxon>Mermithida</taxon>
        <taxon>Mermithoidea</taxon>
        <taxon>Mermithidae</taxon>
        <taxon>Romanomermis</taxon>
    </lineage>
</organism>
<reference evidence="2" key="1">
    <citation type="submission" date="2022-11" db="UniProtKB">
        <authorList>
            <consortium name="WormBaseParasite"/>
        </authorList>
    </citation>
    <scope>IDENTIFICATION</scope>
</reference>
<dbReference type="WBParaSite" id="nRc.2.0.1.t48027-RA">
    <property type="protein sequence ID" value="nRc.2.0.1.t48027-RA"/>
    <property type="gene ID" value="nRc.2.0.1.g48027"/>
</dbReference>
<sequence>MFILLTTCYHHQQIRIRILHQYPIIEAESHKGIKGINFTRCTLKNCRRLTADVNIKRLGAYYSNKGVSVSEDPKMEGEIEIPIEKRIYKRKNSVCFTKMAANFEMGERNNIGKIIQSQLWVNNQTLINLSVQEIVFHSKNRHHIPVADEFWATILQDQSQFVLVAPKINKKHLEISVGSKFWENMPKIVCFIFNEYTKLSQDDRANFRSLEFWEAVFDETFSQKDAGRSITDFYEIGEQCHLRIFFHLANALILRR</sequence>
<accession>A0A915LB09</accession>
<dbReference type="AlphaFoldDB" id="A0A915LB09"/>
<keyword evidence="1" id="KW-1185">Reference proteome</keyword>
<proteinExistence type="predicted"/>